<evidence type="ECO:0000313" key="2">
    <source>
        <dbReference type="EMBL" id="KAF2152680.1"/>
    </source>
</evidence>
<accession>A0A9P4J3P2</accession>
<comment type="caution">
    <text evidence="2">The sequence shown here is derived from an EMBL/GenBank/DDBJ whole genome shotgun (WGS) entry which is preliminary data.</text>
</comment>
<dbReference type="Proteomes" id="UP000799439">
    <property type="component" value="Unassembled WGS sequence"/>
</dbReference>
<name>A0A9P4J3P2_9PEZI</name>
<organism evidence="2 3">
    <name type="scientific">Myriangium duriaei CBS 260.36</name>
    <dbReference type="NCBI Taxonomy" id="1168546"/>
    <lineage>
        <taxon>Eukaryota</taxon>
        <taxon>Fungi</taxon>
        <taxon>Dikarya</taxon>
        <taxon>Ascomycota</taxon>
        <taxon>Pezizomycotina</taxon>
        <taxon>Dothideomycetes</taxon>
        <taxon>Dothideomycetidae</taxon>
        <taxon>Myriangiales</taxon>
        <taxon>Myriangiaceae</taxon>
        <taxon>Myriangium</taxon>
    </lineage>
</organism>
<proteinExistence type="predicted"/>
<reference evidence="2" key="1">
    <citation type="journal article" date="2020" name="Stud. Mycol.">
        <title>101 Dothideomycetes genomes: a test case for predicting lifestyles and emergence of pathogens.</title>
        <authorList>
            <person name="Haridas S."/>
            <person name="Albert R."/>
            <person name="Binder M."/>
            <person name="Bloem J."/>
            <person name="Labutti K."/>
            <person name="Salamov A."/>
            <person name="Andreopoulos B."/>
            <person name="Baker S."/>
            <person name="Barry K."/>
            <person name="Bills G."/>
            <person name="Bluhm B."/>
            <person name="Cannon C."/>
            <person name="Castanera R."/>
            <person name="Culley D."/>
            <person name="Daum C."/>
            <person name="Ezra D."/>
            <person name="Gonzalez J."/>
            <person name="Henrissat B."/>
            <person name="Kuo A."/>
            <person name="Liang C."/>
            <person name="Lipzen A."/>
            <person name="Lutzoni F."/>
            <person name="Magnuson J."/>
            <person name="Mondo S."/>
            <person name="Nolan M."/>
            <person name="Ohm R."/>
            <person name="Pangilinan J."/>
            <person name="Park H.-J."/>
            <person name="Ramirez L."/>
            <person name="Alfaro M."/>
            <person name="Sun H."/>
            <person name="Tritt A."/>
            <person name="Yoshinaga Y."/>
            <person name="Zwiers L.-H."/>
            <person name="Turgeon B."/>
            <person name="Goodwin S."/>
            <person name="Spatafora J."/>
            <person name="Crous P."/>
            <person name="Grigoriev I."/>
        </authorList>
    </citation>
    <scope>NUCLEOTIDE SEQUENCE</scope>
    <source>
        <strain evidence="2">CBS 260.36</strain>
    </source>
</reference>
<keyword evidence="3" id="KW-1185">Reference proteome</keyword>
<dbReference type="AlphaFoldDB" id="A0A9P4J3P2"/>
<dbReference type="EMBL" id="ML996086">
    <property type="protein sequence ID" value="KAF2152680.1"/>
    <property type="molecule type" value="Genomic_DNA"/>
</dbReference>
<protein>
    <submittedName>
        <fullName evidence="2">Uncharacterized protein</fullName>
    </submittedName>
</protein>
<feature type="region of interest" description="Disordered" evidence="1">
    <location>
        <begin position="1"/>
        <end position="63"/>
    </location>
</feature>
<gene>
    <name evidence="2" type="ORF">K461DRAFT_151125</name>
</gene>
<feature type="compositionally biased region" description="Polar residues" evidence="1">
    <location>
        <begin position="1"/>
        <end position="13"/>
    </location>
</feature>
<evidence type="ECO:0000313" key="3">
    <source>
        <dbReference type="Proteomes" id="UP000799439"/>
    </source>
</evidence>
<sequence length="293" mass="31196">MGSSTVTSPQSRINADRKGQAGQVTVEAQRRGGFGVFGNGSDDRSRRATGHSHMQHATSCRDHMRRRRRRITFHAELGDCTEAQDVVCGHPGCGVAFVNPSKTSSPIVLTILHTGDRHNGAAEGSGLGDVGQGATGTGGSTAAPSWQGMTMMQSCPEAEIWASALQQSNSSTTPWGSLHAPAARGQKLELKSIMTENSLERGTFPVRNMPAATCPFALDGIVSSCPLTPPLLRSSTAGTLAPGPGSGSVHWILAVLSLRYARPNPHVKYEATCVLDEYTTGQPLLRHFRVYHR</sequence>
<evidence type="ECO:0000256" key="1">
    <source>
        <dbReference type="SAM" id="MobiDB-lite"/>
    </source>
</evidence>